<dbReference type="EMBL" id="JAVHJL010000006">
    <property type="protein sequence ID" value="KAK6501197.1"/>
    <property type="molecule type" value="Genomic_DNA"/>
</dbReference>
<evidence type="ECO:0000256" key="1">
    <source>
        <dbReference type="SAM" id="Phobius"/>
    </source>
</evidence>
<keyword evidence="3" id="KW-1185">Reference proteome</keyword>
<evidence type="ECO:0000313" key="3">
    <source>
        <dbReference type="Proteomes" id="UP001370758"/>
    </source>
</evidence>
<dbReference type="Proteomes" id="UP001370758">
    <property type="component" value="Unassembled WGS sequence"/>
</dbReference>
<comment type="caution">
    <text evidence="2">The sequence shown here is derived from an EMBL/GenBank/DDBJ whole genome shotgun (WGS) entry which is preliminary data.</text>
</comment>
<dbReference type="AlphaFoldDB" id="A0AAV9W4H0"/>
<organism evidence="2 3">
    <name type="scientific">Arthrobotrys musiformis</name>
    <dbReference type="NCBI Taxonomy" id="47236"/>
    <lineage>
        <taxon>Eukaryota</taxon>
        <taxon>Fungi</taxon>
        <taxon>Dikarya</taxon>
        <taxon>Ascomycota</taxon>
        <taxon>Pezizomycotina</taxon>
        <taxon>Orbiliomycetes</taxon>
        <taxon>Orbiliales</taxon>
        <taxon>Orbiliaceae</taxon>
        <taxon>Arthrobotrys</taxon>
    </lineage>
</organism>
<feature type="transmembrane region" description="Helical" evidence="1">
    <location>
        <begin position="12"/>
        <end position="32"/>
    </location>
</feature>
<accession>A0AAV9W4H0</accession>
<evidence type="ECO:0000313" key="2">
    <source>
        <dbReference type="EMBL" id="KAK6501197.1"/>
    </source>
</evidence>
<protein>
    <submittedName>
        <fullName evidence="2">Uncharacterized protein</fullName>
    </submittedName>
</protein>
<reference evidence="2 3" key="1">
    <citation type="submission" date="2023-08" db="EMBL/GenBank/DDBJ databases">
        <authorList>
            <person name="Palmer J.M."/>
        </authorList>
    </citation>
    <scope>NUCLEOTIDE SEQUENCE [LARGE SCALE GENOMIC DNA]</scope>
    <source>
        <strain evidence="2 3">TWF481</strain>
    </source>
</reference>
<gene>
    <name evidence="2" type="ORF">TWF481_009041</name>
</gene>
<keyword evidence="1" id="KW-1133">Transmembrane helix</keyword>
<feature type="transmembrane region" description="Helical" evidence="1">
    <location>
        <begin position="106"/>
        <end position="128"/>
    </location>
</feature>
<proteinExistence type="predicted"/>
<name>A0AAV9W4H0_9PEZI</name>
<feature type="transmembrane region" description="Helical" evidence="1">
    <location>
        <begin position="75"/>
        <end position="99"/>
    </location>
</feature>
<sequence>MSYTVSPPVPTSAIVNCVVNMILLGLNAYKMLFDPLGALSDPLYPFFVKLFGLPNFAIQTKMNEFGVEEPVLDPFIMQLTTIIAILCAHSAVLYGVMLFNRQWEYIYMTVLSKTIGVVGVGVMAWTLFPERASPPIALFVVWDSMCVLHLWYVLGTARGTSQGLVVKGEAEEMATSEKTRLLAVK</sequence>
<feature type="transmembrane region" description="Helical" evidence="1">
    <location>
        <begin position="134"/>
        <end position="154"/>
    </location>
</feature>
<keyword evidence="1" id="KW-0472">Membrane</keyword>
<keyword evidence="1" id="KW-0812">Transmembrane</keyword>